<evidence type="ECO:0000256" key="4">
    <source>
        <dbReference type="ARBA" id="ARBA00025715"/>
    </source>
</evidence>
<dbReference type="CDD" id="cd20268">
    <property type="entry name" value="Complex1_LYR_SDHAF1_LYRM8"/>
    <property type="match status" value="1"/>
</dbReference>
<proteinExistence type="inferred from homology"/>
<evidence type="ECO:0000256" key="3">
    <source>
        <dbReference type="ARBA" id="ARBA00023186"/>
    </source>
</evidence>
<name>A0ABX6ERB6_KLUMA</name>
<dbReference type="EMBL" id="CP015055">
    <property type="protein sequence ID" value="QGN14786.1"/>
    <property type="molecule type" value="Genomic_DNA"/>
</dbReference>
<dbReference type="PANTHER" id="PTHR13675">
    <property type="entry name" value="LYR MOTIF-CONTAINING PROTEIN 2"/>
    <property type="match status" value="1"/>
</dbReference>
<reference evidence="6 7" key="1">
    <citation type="submission" date="2016-03" db="EMBL/GenBank/DDBJ databases">
        <title>How can Kluyveromyces marxianus grow so fast - potential evolutionary course in Saccharomyces Complex revealed by comparative genomics.</title>
        <authorList>
            <person name="Mo W."/>
            <person name="Lu W."/>
            <person name="Yang X."/>
            <person name="Qi J."/>
            <person name="Lv H."/>
        </authorList>
    </citation>
    <scope>NUCLEOTIDE SEQUENCE [LARGE SCALE GENOMIC DNA]</scope>
    <source>
        <strain evidence="6 7">FIM1</strain>
    </source>
</reference>
<reference evidence="6 7" key="2">
    <citation type="submission" date="2019-11" db="EMBL/GenBank/DDBJ databases">
        <authorList>
            <person name="Lu H."/>
        </authorList>
    </citation>
    <scope>NUCLEOTIDE SEQUENCE [LARGE SCALE GENOMIC DNA]</scope>
    <source>
        <strain evidence="6 7">FIM1</strain>
    </source>
</reference>
<sequence length="79" mass="9634">MARRLSGLQKEVVHLYRQCIRTAHKKPIENRPHFITYIRREFDKYRSLSRKDFSTIEHLLRVGNRRLEMYAAPELKDIH</sequence>
<evidence type="ECO:0000256" key="1">
    <source>
        <dbReference type="ARBA" id="ARBA00004305"/>
    </source>
</evidence>
<keyword evidence="2" id="KW-0496">Mitochondrion</keyword>
<keyword evidence="3" id="KW-0143">Chaperone</keyword>
<feature type="domain" description="Complex 1 LYR protein" evidence="5">
    <location>
        <begin position="10"/>
        <end position="69"/>
    </location>
</feature>
<dbReference type="InterPro" id="IPR008011">
    <property type="entry name" value="Complex1_LYR_dom"/>
</dbReference>
<comment type="subcellular location">
    <subcellularLocation>
        <location evidence="1">Mitochondrion matrix</location>
    </subcellularLocation>
</comment>
<protein>
    <submittedName>
        <fullName evidence="6">Protein SDH6</fullName>
    </submittedName>
</protein>
<keyword evidence="7" id="KW-1185">Reference proteome</keyword>
<dbReference type="PANTHER" id="PTHR13675:SF1">
    <property type="entry name" value="SUCCINATE DEHYDROGENASE ASSEMBLY FACTOR 1, MITOCHONDRIAL"/>
    <property type="match status" value="1"/>
</dbReference>
<evidence type="ECO:0000259" key="5">
    <source>
        <dbReference type="Pfam" id="PF05347"/>
    </source>
</evidence>
<dbReference type="Pfam" id="PF05347">
    <property type="entry name" value="Complex1_LYR"/>
    <property type="match status" value="1"/>
</dbReference>
<evidence type="ECO:0000313" key="6">
    <source>
        <dbReference type="EMBL" id="QGN14786.1"/>
    </source>
</evidence>
<gene>
    <name evidence="6" type="primary">SDH6</name>
    <name evidence="6" type="ORF">FIM1_1456</name>
</gene>
<organism evidence="6 7">
    <name type="scientific">Kluyveromyces marxianus</name>
    <name type="common">Yeast</name>
    <name type="synonym">Candida kefyr</name>
    <dbReference type="NCBI Taxonomy" id="4911"/>
    <lineage>
        <taxon>Eukaryota</taxon>
        <taxon>Fungi</taxon>
        <taxon>Dikarya</taxon>
        <taxon>Ascomycota</taxon>
        <taxon>Saccharomycotina</taxon>
        <taxon>Saccharomycetes</taxon>
        <taxon>Saccharomycetales</taxon>
        <taxon>Saccharomycetaceae</taxon>
        <taxon>Kluyveromyces</taxon>
    </lineage>
</organism>
<evidence type="ECO:0000313" key="7">
    <source>
        <dbReference type="Proteomes" id="UP000422736"/>
    </source>
</evidence>
<dbReference type="InterPro" id="IPR045295">
    <property type="entry name" value="Complex1_LYR_SDHAF1_LYRM8"/>
</dbReference>
<dbReference type="Proteomes" id="UP000422736">
    <property type="component" value="Chromosome 2"/>
</dbReference>
<accession>A0ABX6ERB6</accession>
<evidence type="ECO:0000256" key="2">
    <source>
        <dbReference type="ARBA" id="ARBA00023128"/>
    </source>
</evidence>
<comment type="similarity">
    <text evidence="4">Belongs to the complex I LYR family. SDHAF1 subfamily.</text>
</comment>